<keyword evidence="3" id="KW-1185">Reference proteome</keyword>
<evidence type="ECO:0000313" key="2">
    <source>
        <dbReference type="EMBL" id="AGF84991.1"/>
    </source>
</evidence>
<accession>M1PM42</accession>
<protein>
    <recommendedName>
        <fullName evidence="1">DUF5866 domain-containing protein</fullName>
    </recommendedName>
</protein>
<reference evidence="2 3" key="1">
    <citation type="submission" date="2012-10" db="EMBL/GenBank/DDBJ databases">
        <title>Complete genome sequence of Moumouvirus goulette.</title>
        <authorList>
            <person name="Fournous G."/>
            <person name="Bougalmi M."/>
            <person name="Colson P."/>
        </authorList>
    </citation>
    <scope>NUCLEOTIDE SEQUENCE [LARGE SCALE GENOMIC DNA]</scope>
</reference>
<evidence type="ECO:0000313" key="3">
    <source>
        <dbReference type="Proteomes" id="UP000241071"/>
    </source>
</evidence>
<name>M1PM42_9VIRU</name>
<sequence length="238" mass="28342">MLFIQTIEEFVLTYKEEDLINNKFIKDSLIDKIFFGNFSKENCIIFYHNEETLKILDKWIRQGELCCNITKPNDDLIEMLDYIAGQNNYLCKIVPIMKYGARDLFGRELHLKSYIKYSDLDYILPKIESDKIIVQIKNILEPILINYVSRACKYFNLADIESEKKFFLETTYNDFFATEKRGRGIPRIINCCDPITVKKIYISDDKFIIDINPQYLLDEEYRQTILNNLITKYNSFFQ</sequence>
<dbReference type="EMBL" id="KC008572">
    <property type="protein sequence ID" value="AGF84991.1"/>
    <property type="molecule type" value="Genomic_DNA"/>
</dbReference>
<evidence type="ECO:0000259" key="1">
    <source>
        <dbReference type="Pfam" id="PF19184"/>
    </source>
</evidence>
<organism evidence="2 3">
    <name type="scientific">Moumouvirus goulette</name>
    <dbReference type="NCBI Taxonomy" id="1247379"/>
    <lineage>
        <taxon>Viruses</taxon>
        <taxon>Varidnaviria</taxon>
        <taxon>Bamfordvirae</taxon>
        <taxon>Nucleocytoviricota</taxon>
        <taxon>Megaviricetes</taxon>
        <taxon>Imitervirales</taxon>
        <taxon>Mimiviridae</taxon>
        <taxon>Megamimivirinae</taxon>
        <taxon>Moumouvirus</taxon>
        <taxon>Moumouvirus goulettemassiliense</taxon>
    </lineage>
</organism>
<proteinExistence type="predicted"/>
<dbReference type="Pfam" id="PF19184">
    <property type="entry name" value="DUF5866"/>
    <property type="match status" value="1"/>
</dbReference>
<gene>
    <name evidence="2" type="ORF">glt_00182</name>
</gene>
<dbReference type="InterPro" id="IPR043842">
    <property type="entry name" value="DUF5866"/>
</dbReference>
<feature type="domain" description="DUF5866" evidence="1">
    <location>
        <begin position="1"/>
        <end position="74"/>
    </location>
</feature>
<dbReference type="Proteomes" id="UP000241071">
    <property type="component" value="Segment"/>
</dbReference>